<dbReference type="Proteomes" id="UP000694548">
    <property type="component" value="Chromosome sgr03"/>
</dbReference>
<sequence>MFGNPGGGGGGTFGLWEELRRPTPSSIFILTGSSETNRRAASSMLSRKSSCAEVMMMLSAAADGVDRIRVGEKLQAALVGLQELDLLKDRQGDMVSWALGLDREEPVTLIQSGGVEPMGAEEQRLEETLTSLKQQLSRLRKQDVGLKTHLQHLDQQINELKLDVSKASTEQLESDSRPSSGFYELSDGGSCSRSNSCTSVYSECLSSSSQSSLVPLSPAKCATSPVLHADVCRRRSADESTTQGNPPRAVGLHLGSSRIRATATGAEQARPRPVSTGDLDKIIAQGLGCFKSADAKKPPVGPKWMTSPMDPKFQRNLERCSGIDVRQYSSPLHAVALQTSIFSQGLDVGTSVLLEGQEDFQNDYNSLQMGYDTKTLDYIDKLLQRSLNRIQRETGSADRKLTENVHASAEKSISAPWPPQARTNISLPNDYQSRHCVQYSSQEFTDKTNQDKSARAPEALCWPSYPATIKEFHSHEISYSSLKNNTPIEEGNHSERGCSGNVDPRRVERKAHWPLIAHSWNPEESQSYEIHSSHSGSPEFVHARFVPAESQRVKVRPADNKTRAVKLKRKSNEKSRVVKHHGERTKEACVGGKGEPRRPGRGKVMERVNACDPIPTSAVLTVTHKVHPKAHPIPSVTKFGKSRKQLFVECDPTDQRKRRQGAKYDVNMFQASSVQRQRSKGAQVSESIQMVRNVGVKPGKWMGPPRPFQSSMFSNSFFHNLNTRYPPAPFPVSGHHPPRCESEYSAECASLFHSTIAESSEGEMSDNTTNCFGDSESSQSFSDSDGRPSLDEGDQVEEEGVLVWAEAALGPTAAGQTLKQIPPRPETSACRIKASRALKKKIRRFQPASLKVITLV</sequence>
<gene>
    <name evidence="4" type="primary">dact2</name>
</gene>
<feature type="region of interest" description="Disordered" evidence="3">
    <location>
        <begin position="759"/>
        <end position="795"/>
    </location>
</feature>
<dbReference type="PANTHER" id="PTHR15919:SF13">
    <property type="entry name" value="DAPPER HOMOLOG 2"/>
    <property type="match status" value="1"/>
</dbReference>
<dbReference type="GO" id="GO:0005737">
    <property type="term" value="C:cytoplasm"/>
    <property type="evidence" value="ECO:0007669"/>
    <property type="project" value="TreeGrafter"/>
</dbReference>
<dbReference type="AlphaFoldDB" id="A0A8C6Q6H3"/>
<keyword evidence="2" id="KW-0175">Coiled coil</keyword>
<feature type="compositionally biased region" description="Low complexity" evidence="3">
    <location>
        <begin position="774"/>
        <end position="783"/>
    </location>
</feature>
<feature type="region of interest" description="Disordered" evidence="3">
    <location>
        <begin position="484"/>
        <end position="503"/>
    </location>
</feature>
<accession>A0A8C6Q6H3</accession>
<evidence type="ECO:0000256" key="2">
    <source>
        <dbReference type="ARBA" id="ARBA00023054"/>
    </source>
</evidence>
<dbReference type="GeneTree" id="ENSGT00950000183181"/>
<evidence type="ECO:0000256" key="1">
    <source>
        <dbReference type="ARBA" id="ARBA00010807"/>
    </source>
</evidence>
<feature type="compositionally biased region" description="Basic and acidic residues" evidence="3">
    <location>
        <begin position="394"/>
        <end position="403"/>
    </location>
</feature>
<evidence type="ECO:0000313" key="5">
    <source>
        <dbReference type="Proteomes" id="UP000694548"/>
    </source>
</evidence>
<dbReference type="GO" id="GO:0048332">
    <property type="term" value="P:mesoderm morphogenesis"/>
    <property type="evidence" value="ECO:0007669"/>
    <property type="project" value="Ensembl"/>
</dbReference>
<evidence type="ECO:0000256" key="3">
    <source>
        <dbReference type="SAM" id="MobiDB-lite"/>
    </source>
</evidence>
<reference evidence="4" key="3">
    <citation type="submission" date="2025-09" db="UniProtKB">
        <authorList>
            <consortium name="Ensembl"/>
        </authorList>
    </citation>
    <scope>IDENTIFICATION</scope>
</reference>
<dbReference type="Pfam" id="PF15268">
    <property type="entry name" value="Dapper"/>
    <property type="match status" value="1"/>
</dbReference>
<protein>
    <submittedName>
        <fullName evidence="4">Dishevelled-binding antagonist of beta-catenin 2</fullName>
    </submittedName>
</protein>
<proteinExistence type="inferred from homology"/>
<reference evidence="4" key="2">
    <citation type="submission" date="2025-08" db="UniProtKB">
        <authorList>
            <consortium name="Ensembl"/>
        </authorList>
    </citation>
    <scope>IDENTIFICATION</scope>
</reference>
<feature type="region of interest" description="Disordered" evidence="3">
    <location>
        <begin position="169"/>
        <end position="191"/>
    </location>
</feature>
<organism evidence="4 5">
    <name type="scientific">Nothobranchius furzeri</name>
    <name type="common">Turquoise killifish</name>
    <dbReference type="NCBI Taxonomy" id="105023"/>
    <lineage>
        <taxon>Eukaryota</taxon>
        <taxon>Metazoa</taxon>
        <taxon>Chordata</taxon>
        <taxon>Craniata</taxon>
        <taxon>Vertebrata</taxon>
        <taxon>Euteleostomi</taxon>
        <taxon>Actinopterygii</taxon>
        <taxon>Neopterygii</taxon>
        <taxon>Teleostei</taxon>
        <taxon>Neoteleostei</taxon>
        <taxon>Acanthomorphata</taxon>
        <taxon>Ovalentaria</taxon>
        <taxon>Atherinomorphae</taxon>
        <taxon>Cyprinodontiformes</taxon>
        <taxon>Nothobranchiidae</taxon>
        <taxon>Nothobranchius</taxon>
    </lineage>
</organism>
<dbReference type="Ensembl" id="ENSNFUT00015055914.1">
    <property type="protein sequence ID" value="ENSNFUP00015053643.1"/>
    <property type="gene ID" value="ENSNFUG00015024929.1"/>
</dbReference>
<feature type="region of interest" description="Disordered" evidence="3">
    <location>
        <begin position="571"/>
        <end position="602"/>
    </location>
</feature>
<dbReference type="PANTHER" id="PTHR15919">
    <property type="entry name" value="DAPPER-RELATED"/>
    <property type="match status" value="1"/>
</dbReference>
<reference evidence="4" key="1">
    <citation type="submission" date="2014-08" db="EMBL/GenBank/DDBJ databases">
        <authorList>
            <person name="Senf B."/>
            <person name="Petzold A."/>
            <person name="Downie B.R."/>
            <person name="Koch P."/>
            <person name="Platzer M."/>
        </authorList>
    </citation>
    <scope>NUCLEOTIDE SEQUENCE [LARGE SCALE GENOMIC DNA]</scope>
    <source>
        <strain evidence="4">GRZ</strain>
    </source>
</reference>
<keyword evidence="5" id="KW-1185">Reference proteome</keyword>
<dbReference type="GO" id="GO:1900108">
    <property type="term" value="P:negative regulation of nodal signaling pathway"/>
    <property type="evidence" value="ECO:0007669"/>
    <property type="project" value="TreeGrafter"/>
</dbReference>
<feature type="region of interest" description="Disordered" evidence="3">
    <location>
        <begin position="394"/>
        <end position="420"/>
    </location>
</feature>
<name>A0A8C6Q6H3_NOTFU</name>
<dbReference type="GO" id="GO:0016055">
    <property type="term" value="P:Wnt signaling pathway"/>
    <property type="evidence" value="ECO:0007669"/>
    <property type="project" value="Ensembl"/>
</dbReference>
<dbReference type="InterPro" id="IPR024843">
    <property type="entry name" value="Dapper"/>
</dbReference>
<comment type="similarity">
    <text evidence="1">Belongs to the dapper family.</text>
</comment>
<evidence type="ECO:0000313" key="4">
    <source>
        <dbReference type="Ensembl" id="ENSNFUP00015053643.1"/>
    </source>
</evidence>